<dbReference type="RefSeq" id="WP_090201672.1">
    <property type="nucleotide sequence ID" value="NZ_FOYP01000003.1"/>
</dbReference>
<evidence type="ECO:0000313" key="3">
    <source>
        <dbReference type="Proteomes" id="UP000199478"/>
    </source>
</evidence>
<dbReference type="AlphaFoldDB" id="A0A1I6HXB8"/>
<dbReference type="EMBL" id="FOYP01000003">
    <property type="protein sequence ID" value="SFR59093.1"/>
    <property type="molecule type" value="Genomic_DNA"/>
</dbReference>
<protein>
    <submittedName>
        <fullName evidence="2">Uncharacterized protein</fullName>
    </submittedName>
</protein>
<proteinExistence type="predicted"/>
<name>A0A1I6HXB8_9RHOB</name>
<keyword evidence="1" id="KW-0732">Signal</keyword>
<sequence length="61" mass="6394">MYRTALAIIIATTFAAPAFAQSYAVNLPLLTYPSKPAAPVVDQSCVDLIRLDTAACPAPAK</sequence>
<reference evidence="3" key="1">
    <citation type="submission" date="2016-10" db="EMBL/GenBank/DDBJ databases">
        <authorList>
            <person name="Varghese N."/>
            <person name="Submissions S."/>
        </authorList>
    </citation>
    <scope>NUCLEOTIDE SEQUENCE [LARGE SCALE GENOMIC DNA]</scope>
    <source>
        <strain evidence="3">DSM 26879</strain>
    </source>
</reference>
<dbReference type="OrthoDB" id="10004970at2"/>
<evidence type="ECO:0000256" key="1">
    <source>
        <dbReference type="SAM" id="SignalP"/>
    </source>
</evidence>
<feature type="chain" id="PRO_5011522023" evidence="1">
    <location>
        <begin position="21"/>
        <end position="61"/>
    </location>
</feature>
<organism evidence="2 3">
    <name type="scientific">Yoonia tamlensis</name>
    <dbReference type="NCBI Taxonomy" id="390270"/>
    <lineage>
        <taxon>Bacteria</taxon>
        <taxon>Pseudomonadati</taxon>
        <taxon>Pseudomonadota</taxon>
        <taxon>Alphaproteobacteria</taxon>
        <taxon>Rhodobacterales</taxon>
        <taxon>Paracoccaceae</taxon>
        <taxon>Yoonia</taxon>
    </lineage>
</organism>
<dbReference type="STRING" id="390270.SAMN04488005_3086"/>
<evidence type="ECO:0000313" key="2">
    <source>
        <dbReference type="EMBL" id="SFR59093.1"/>
    </source>
</evidence>
<gene>
    <name evidence="2" type="ORF">SAMN04488005_3086</name>
</gene>
<feature type="signal peptide" evidence="1">
    <location>
        <begin position="1"/>
        <end position="20"/>
    </location>
</feature>
<dbReference type="Proteomes" id="UP000199478">
    <property type="component" value="Unassembled WGS sequence"/>
</dbReference>
<accession>A0A1I6HXB8</accession>
<keyword evidence="3" id="KW-1185">Reference proteome</keyword>